<dbReference type="InterPro" id="IPR001829">
    <property type="entry name" value="Pili_assmbl_chaperone_bac"/>
</dbReference>
<dbReference type="HOGENOM" id="CLU_070768_2_2_6"/>
<dbReference type="SUPFAM" id="SSF49584">
    <property type="entry name" value="Periplasmic chaperone C-domain"/>
    <property type="match status" value="1"/>
</dbReference>
<dbReference type="InterPro" id="IPR016148">
    <property type="entry name" value="Pili_assmbl_chaperone_C"/>
</dbReference>
<dbReference type="PANTHER" id="PTHR30251">
    <property type="entry name" value="PILUS ASSEMBLY CHAPERONE"/>
    <property type="match status" value="1"/>
</dbReference>
<dbReference type="InterPro" id="IPR016147">
    <property type="entry name" value="Pili_assmbl_chaperone_N"/>
</dbReference>
<organism evidence="10 11">
    <name type="scientific">Providencia rustigianii DSM 4541</name>
    <dbReference type="NCBI Taxonomy" id="500637"/>
    <lineage>
        <taxon>Bacteria</taxon>
        <taxon>Pseudomonadati</taxon>
        <taxon>Pseudomonadota</taxon>
        <taxon>Gammaproteobacteria</taxon>
        <taxon>Enterobacterales</taxon>
        <taxon>Morganellaceae</taxon>
        <taxon>Providencia</taxon>
    </lineage>
</organism>
<dbReference type="PROSITE" id="PS00635">
    <property type="entry name" value="PILI_CHAPERONE"/>
    <property type="match status" value="1"/>
</dbReference>
<feature type="domain" description="Pili assembly chaperone C-terminal" evidence="9">
    <location>
        <begin position="172"/>
        <end position="225"/>
    </location>
</feature>
<dbReference type="GO" id="GO:0030288">
    <property type="term" value="C:outer membrane-bounded periplasmic space"/>
    <property type="evidence" value="ECO:0007669"/>
    <property type="project" value="InterPro"/>
</dbReference>
<dbReference type="Pfam" id="PF00345">
    <property type="entry name" value="PapD_N"/>
    <property type="match status" value="1"/>
</dbReference>
<keyword evidence="3" id="KW-1029">Fimbrium biogenesis</keyword>
<evidence type="ECO:0000256" key="1">
    <source>
        <dbReference type="ARBA" id="ARBA00004418"/>
    </source>
</evidence>
<comment type="subcellular location">
    <subcellularLocation>
        <location evidence="1 7">Periplasm</location>
    </subcellularLocation>
</comment>
<dbReference type="InterPro" id="IPR018046">
    <property type="entry name" value="Pili_assmbl_chaperone_CS"/>
</dbReference>
<evidence type="ECO:0000256" key="7">
    <source>
        <dbReference type="RuleBase" id="RU003918"/>
    </source>
</evidence>
<dbReference type="Pfam" id="PF02753">
    <property type="entry name" value="PapD_C"/>
    <property type="match status" value="1"/>
</dbReference>
<evidence type="ECO:0000256" key="4">
    <source>
        <dbReference type="ARBA" id="ARBA00022729"/>
    </source>
</evidence>
<reference evidence="10" key="1">
    <citation type="submission" date="2009-12" db="EMBL/GenBank/DDBJ databases">
        <authorList>
            <person name="Weinstock G."/>
            <person name="Sodergren E."/>
            <person name="Clifton S."/>
            <person name="Fulton L."/>
            <person name="Fulton B."/>
            <person name="Courtney L."/>
            <person name="Fronick C."/>
            <person name="Harrison M."/>
            <person name="Strong C."/>
            <person name="Farmer C."/>
            <person name="Delahaunty K."/>
            <person name="Markovic C."/>
            <person name="Hall O."/>
            <person name="Minx P."/>
            <person name="Tomlinson C."/>
            <person name="Mitreva M."/>
            <person name="Nelson J."/>
            <person name="Hou S."/>
            <person name="Wollam A."/>
            <person name="Pepin K.H."/>
            <person name="Johnson M."/>
            <person name="Bhonagiri V."/>
            <person name="Nash W.E."/>
            <person name="Warren W."/>
            <person name="Chinwalla A."/>
            <person name="Mardis E.R."/>
            <person name="Wilson R.K."/>
        </authorList>
    </citation>
    <scope>NUCLEOTIDE SEQUENCE [LARGE SCALE GENOMIC DNA]</scope>
    <source>
        <strain evidence="10">DSM 4541</strain>
    </source>
</reference>
<dbReference type="PANTHER" id="PTHR30251:SF11">
    <property type="entry name" value="CHAPERONE PROTEIN FIMC-RELATED"/>
    <property type="match status" value="1"/>
</dbReference>
<dbReference type="InterPro" id="IPR008962">
    <property type="entry name" value="PapD-like_sf"/>
</dbReference>
<comment type="caution">
    <text evidence="10">The sequence shown here is derived from an EMBL/GenBank/DDBJ whole genome shotgun (WGS) entry which is preliminary data.</text>
</comment>
<evidence type="ECO:0000256" key="2">
    <source>
        <dbReference type="ARBA" id="ARBA00007399"/>
    </source>
</evidence>
<dbReference type="Proteomes" id="UP000005512">
    <property type="component" value="Unassembled WGS sequence"/>
</dbReference>
<evidence type="ECO:0000313" key="10">
    <source>
        <dbReference type="EMBL" id="EFB71824.1"/>
    </source>
</evidence>
<protein>
    <submittedName>
        <fullName evidence="10">Gram-negative pili assembly chaperone domain protein</fullName>
    </submittedName>
</protein>
<dbReference type="STRING" id="500637.PROVRUST_07150"/>
<dbReference type="InterPro" id="IPR036316">
    <property type="entry name" value="Pili_assmbl_chap_C_dom_sf"/>
</dbReference>
<proteinExistence type="inferred from homology"/>
<dbReference type="EMBL" id="ABXV02000030">
    <property type="protein sequence ID" value="EFB71824.1"/>
    <property type="molecule type" value="Genomic_DNA"/>
</dbReference>
<dbReference type="SUPFAM" id="SSF49354">
    <property type="entry name" value="PapD-like"/>
    <property type="match status" value="1"/>
</dbReference>
<feature type="domain" description="Pili assembly chaperone N-terminal" evidence="8">
    <location>
        <begin position="31"/>
        <end position="148"/>
    </location>
</feature>
<dbReference type="GO" id="GO:0071555">
    <property type="term" value="P:cell wall organization"/>
    <property type="evidence" value="ECO:0007669"/>
    <property type="project" value="InterPro"/>
</dbReference>
<accession>D1P4J8</accession>
<evidence type="ECO:0000259" key="8">
    <source>
        <dbReference type="Pfam" id="PF00345"/>
    </source>
</evidence>
<dbReference type="InterPro" id="IPR050643">
    <property type="entry name" value="Periplasmic_pilus_chap"/>
</dbReference>
<sequence length="235" mass="25906">MGNLGSMRNIVNKTLIIFSLFYFIAINANASVVLGGTRVIYEGDKKEASITVRNDETSAFLVQSWVDNFDGSNQSKPPFTVTPPLFRIEPESANAIRIVLTDPRLPADRESVYWLNVKSIPPSDPNATNSLTISINNKIKLIYRPSALPSSEATDAYEKLSFEKQGSLLKAKNPTPYYVSFGKLVVDSKEFDNPGMVPPMGEASWNISGMQAGKVTWNSVNDYGSMTKSKTQPLK</sequence>
<evidence type="ECO:0000256" key="3">
    <source>
        <dbReference type="ARBA" id="ARBA00022558"/>
    </source>
</evidence>
<keyword evidence="11" id="KW-1185">Reference proteome</keyword>
<gene>
    <name evidence="10" type="ORF">PROVRUST_07150</name>
</gene>
<evidence type="ECO:0000313" key="11">
    <source>
        <dbReference type="Proteomes" id="UP000005512"/>
    </source>
</evidence>
<name>D1P4J8_9GAMM</name>
<comment type="similarity">
    <text evidence="2 7">Belongs to the periplasmic pilus chaperone family.</text>
</comment>
<dbReference type="PRINTS" id="PR00969">
    <property type="entry name" value="CHAPERONPILI"/>
</dbReference>
<evidence type="ECO:0000256" key="6">
    <source>
        <dbReference type="ARBA" id="ARBA00023186"/>
    </source>
</evidence>
<keyword evidence="5" id="KW-0574">Periplasm</keyword>
<evidence type="ECO:0000256" key="5">
    <source>
        <dbReference type="ARBA" id="ARBA00022764"/>
    </source>
</evidence>
<dbReference type="eggNOG" id="COG3121">
    <property type="taxonomic scope" value="Bacteria"/>
</dbReference>
<keyword evidence="6 7" id="KW-0143">Chaperone</keyword>
<keyword evidence="4" id="KW-0732">Signal</keyword>
<dbReference type="InterPro" id="IPR013783">
    <property type="entry name" value="Ig-like_fold"/>
</dbReference>
<dbReference type="Gene3D" id="2.60.40.10">
    <property type="entry name" value="Immunoglobulins"/>
    <property type="match status" value="2"/>
</dbReference>
<evidence type="ECO:0000259" key="9">
    <source>
        <dbReference type="Pfam" id="PF02753"/>
    </source>
</evidence>
<dbReference type="AlphaFoldDB" id="D1P4J8"/>